<dbReference type="Gene3D" id="3.60.15.10">
    <property type="entry name" value="Ribonuclease Z/Hydroxyacylglutathione hydrolase-like"/>
    <property type="match status" value="1"/>
</dbReference>
<evidence type="ECO:0000313" key="2">
    <source>
        <dbReference type="EMBL" id="KKK56282.1"/>
    </source>
</evidence>
<dbReference type="AlphaFoldDB" id="A0A0F8WHD0"/>
<dbReference type="EMBL" id="LAZR01065073">
    <property type="protein sequence ID" value="KKK56282.1"/>
    <property type="molecule type" value="Genomic_DNA"/>
</dbReference>
<dbReference type="SUPFAM" id="SSF56281">
    <property type="entry name" value="Metallo-hydrolase/oxidoreductase"/>
    <property type="match status" value="1"/>
</dbReference>
<organism evidence="2">
    <name type="scientific">marine sediment metagenome</name>
    <dbReference type="NCBI Taxonomy" id="412755"/>
    <lineage>
        <taxon>unclassified sequences</taxon>
        <taxon>metagenomes</taxon>
        <taxon>ecological metagenomes</taxon>
    </lineage>
</organism>
<feature type="non-terminal residue" evidence="2">
    <location>
        <position position="113"/>
    </location>
</feature>
<accession>A0A0F8WHD0</accession>
<name>A0A0F8WHD0_9ZZZZ</name>
<reference evidence="2" key="1">
    <citation type="journal article" date="2015" name="Nature">
        <title>Complex archaea that bridge the gap between prokaryotes and eukaryotes.</title>
        <authorList>
            <person name="Spang A."/>
            <person name="Saw J.H."/>
            <person name="Jorgensen S.L."/>
            <person name="Zaremba-Niedzwiedzka K."/>
            <person name="Martijn J."/>
            <person name="Lind A.E."/>
            <person name="van Eijk R."/>
            <person name="Schleper C."/>
            <person name="Guy L."/>
            <person name="Ettema T.J."/>
        </authorList>
    </citation>
    <scope>NUCLEOTIDE SEQUENCE</scope>
</reference>
<gene>
    <name evidence="2" type="ORF">LCGC14_3066080</name>
</gene>
<dbReference type="InterPro" id="IPR001279">
    <property type="entry name" value="Metallo-B-lactamas"/>
</dbReference>
<proteinExistence type="predicted"/>
<evidence type="ECO:0000259" key="1">
    <source>
        <dbReference type="Pfam" id="PF00753"/>
    </source>
</evidence>
<protein>
    <recommendedName>
        <fullName evidence="1">Metallo-beta-lactamase domain-containing protein</fullName>
    </recommendedName>
</protein>
<comment type="caution">
    <text evidence="2">The sequence shown here is derived from an EMBL/GenBank/DDBJ whole genome shotgun (WGS) entry which is preliminary data.</text>
</comment>
<dbReference type="Pfam" id="PF00753">
    <property type="entry name" value="Lactamase_B"/>
    <property type="match status" value="1"/>
</dbReference>
<feature type="domain" description="Metallo-beta-lactamase" evidence="1">
    <location>
        <begin position="11"/>
        <end position="87"/>
    </location>
</feature>
<dbReference type="InterPro" id="IPR036866">
    <property type="entry name" value="RibonucZ/Hydroxyglut_hydro"/>
</dbReference>
<sequence>MSLDVTIYNVGRGACVAISTPNGYLCLIDCGCSDEFSPVDWLAGQKWTQYEGYELAKLIITHPHEDHVADIQKISAKLRPQLIQRRKDIDWGRASITTATSHYKDGYCPGTYT</sequence>